<reference evidence="2" key="1">
    <citation type="submission" date="2025-08" db="UniProtKB">
        <authorList>
            <consortium name="RefSeq"/>
        </authorList>
    </citation>
    <scope>IDENTIFICATION</scope>
</reference>
<evidence type="ECO:0000313" key="2">
    <source>
        <dbReference type="RefSeq" id="XP_073935993.1"/>
    </source>
</evidence>
<name>A0AC58N2Y5_CASCN</name>
<dbReference type="RefSeq" id="XP_073935993.1">
    <property type="nucleotide sequence ID" value="XM_074079892.1"/>
</dbReference>
<organism evidence="1 2">
    <name type="scientific">Castor canadensis</name>
    <name type="common">American beaver</name>
    <dbReference type="NCBI Taxonomy" id="51338"/>
    <lineage>
        <taxon>Eukaryota</taxon>
        <taxon>Metazoa</taxon>
        <taxon>Chordata</taxon>
        <taxon>Craniata</taxon>
        <taxon>Vertebrata</taxon>
        <taxon>Euteleostomi</taxon>
        <taxon>Mammalia</taxon>
        <taxon>Eutheria</taxon>
        <taxon>Euarchontoglires</taxon>
        <taxon>Glires</taxon>
        <taxon>Rodentia</taxon>
        <taxon>Castorimorpha</taxon>
        <taxon>Castoridae</taxon>
        <taxon>Castor</taxon>
    </lineage>
</organism>
<protein>
    <submittedName>
        <fullName evidence="2">Centromere protein R isoform X1</fullName>
    </submittedName>
</protein>
<accession>A0AC58N2Y5</accession>
<proteinExistence type="predicted"/>
<dbReference type="Proteomes" id="UP001732720">
    <property type="component" value="Chromosome 7"/>
</dbReference>
<evidence type="ECO:0000313" key="1">
    <source>
        <dbReference type="Proteomes" id="UP001732720"/>
    </source>
</evidence>
<gene>
    <name evidence="2" type="primary">Itgb3bp</name>
</gene>
<keyword evidence="1" id="KW-1185">Reference proteome</keyword>
<sequence>MPVKRSLKLDDYLEENSFDPSNITRKKSITTYSPTTGTRLMSPFCSPTSSKEQEHRSGSSNGKRQKLNHLNLTERKESMTENNDEFMILLSEVEKSSEEITEIMQNLSSIQALEGNRELENLIGISHAPCSLKREVERTKELLSLNVTHTGLELTVSPRLVSSLQSSCLSLQRAGITELRHLDSFEFLKAILN</sequence>